<evidence type="ECO:0000256" key="1">
    <source>
        <dbReference type="ARBA" id="ARBA00022574"/>
    </source>
</evidence>
<accession>A0A5B9WFW1</accession>
<evidence type="ECO:0000313" key="4">
    <source>
        <dbReference type="Proteomes" id="UP000324233"/>
    </source>
</evidence>
<reference evidence="3 4" key="1">
    <citation type="submission" date="2019-08" db="EMBL/GenBank/DDBJ databases">
        <title>Deep-cultivation of Planctomycetes and their phenomic and genomic characterization uncovers novel biology.</title>
        <authorList>
            <person name="Wiegand S."/>
            <person name="Jogler M."/>
            <person name="Boedeker C."/>
            <person name="Pinto D."/>
            <person name="Vollmers J."/>
            <person name="Rivas-Marin E."/>
            <person name="Kohn T."/>
            <person name="Peeters S.H."/>
            <person name="Heuer A."/>
            <person name="Rast P."/>
            <person name="Oberbeckmann S."/>
            <person name="Bunk B."/>
            <person name="Jeske O."/>
            <person name="Meyerdierks A."/>
            <person name="Storesund J.E."/>
            <person name="Kallscheuer N."/>
            <person name="Luecker S."/>
            <person name="Lage O.M."/>
            <person name="Pohl T."/>
            <person name="Merkel B.J."/>
            <person name="Hornburger P."/>
            <person name="Mueller R.-W."/>
            <person name="Bruemmer F."/>
            <person name="Labrenz M."/>
            <person name="Spormann A.M."/>
            <person name="Op den Camp H."/>
            <person name="Overmann J."/>
            <person name="Amann R."/>
            <person name="Jetten M.S.M."/>
            <person name="Mascher T."/>
            <person name="Medema M.H."/>
            <person name="Devos D.P."/>
            <person name="Kaster A.-K."/>
            <person name="Ovreas L."/>
            <person name="Rohde M."/>
            <person name="Galperin M.Y."/>
            <person name="Jogler C."/>
        </authorList>
    </citation>
    <scope>NUCLEOTIDE SEQUENCE [LARGE SCALE GENOMIC DNA]</scope>
    <source>
        <strain evidence="3 4">OJF2</strain>
    </source>
</reference>
<evidence type="ECO:0000313" key="3">
    <source>
        <dbReference type="EMBL" id="QEH39134.1"/>
    </source>
</evidence>
<dbReference type="SUPFAM" id="SSF101908">
    <property type="entry name" value="Putative isomerase YbhE"/>
    <property type="match status" value="1"/>
</dbReference>
<dbReference type="OrthoDB" id="4513615at2"/>
<dbReference type="Proteomes" id="UP000324233">
    <property type="component" value="Chromosome"/>
</dbReference>
<dbReference type="KEGG" id="agv:OJF2_77460"/>
<keyword evidence="4" id="KW-1185">Reference proteome</keyword>
<organism evidence="3 4">
    <name type="scientific">Aquisphaera giovannonii</name>
    <dbReference type="NCBI Taxonomy" id="406548"/>
    <lineage>
        <taxon>Bacteria</taxon>
        <taxon>Pseudomonadati</taxon>
        <taxon>Planctomycetota</taxon>
        <taxon>Planctomycetia</taxon>
        <taxon>Isosphaerales</taxon>
        <taxon>Isosphaeraceae</taxon>
        <taxon>Aquisphaera</taxon>
    </lineage>
</organism>
<dbReference type="InterPro" id="IPR001680">
    <property type="entry name" value="WD40_rpt"/>
</dbReference>
<evidence type="ECO:0000256" key="2">
    <source>
        <dbReference type="ARBA" id="ARBA00022737"/>
    </source>
</evidence>
<gene>
    <name evidence="3" type="ORF">OJF2_77460</name>
</gene>
<proteinExistence type="predicted"/>
<protein>
    <submittedName>
        <fullName evidence="3">WD domain, G-beta repeat</fullName>
    </submittedName>
</protein>
<dbReference type="InterPro" id="IPR019775">
    <property type="entry name" value="WD40_repeat_CS"/>
</dbReference>
<dbReference type="AlphaFoldDB" id="A0A5B9WFW1"/>
<dbReference type="EMBL" id="CP042997">
    <property type="protein sequence ID" value="QEH39134.1"/>
    <property type="molecule type" value="Genomic_DNA"/>
</dbReference>
<sequence length="445" mass="49319">MQHVSTVHQGWPIAKLRFHPSERLLASVAGPHAEVAIWTWDESGSLSRLASLRPAGETRVADVAWHPRENLLALVGGGRAIELWSEGRLSSTLGQHPVPGRVREHLTGTWAGGKFEPRLYTERIPVDGQGYSAAVFSSSGDRLAASPFGHDPHGDEPTEVYDVASGTLVDSFWRSDSSLVLHPEGEIIATLSSNQGATAVRFGLLGDTFQGYDAQLNVIVDGYDRLVFSSHGDAFAVMGHSYRVGFRIYEFPSCRLLFELDFETLEEMWAHLWQEYRDSLAFTARPDGRYPYEFIAKLWTVKDRLSFHPGGHTLLIGTMKGHVVGVDPDDTSKPAGVWTCHDGPLLALDVSAYHCVLATARFDGELKLWNLNGAPLPAPCGKPMTEAFLRTFQPIDSAAPEEQFRTTDGRRWYNLETIGEEELDDDAPPWAQIARWMRRADGPEA</sequence>
<dbReference type="Pfam" id="PF00400">
    <property type="entry name" value="WD40"/>
    <property type="match status" value="1"/>
</dbReference>
<name>A0A5B9WFW1_9BACT</name>
<dbReference type="Gene3D" id="2.130.10.10">
    <property type="entry name" value="YVTN repeat-like/Quinoprotein amine dehydrogenase"/>
    <property type="match status" value="2"/>
</dbReference>
<keyword evidence="1" id="KW-0853">WD repeat</keyword>
<dbReference type="RefSeq" id="WP_148598483.1">
    <property type="nucleotide sequence ID" value="NZ_CP042997.1"/>
</dbReference>
<dbReference type="SMART" id="SM00320">
    <property type="entry name" value="WD40"/>
    <property type="match status" value="3"/>
</dbReference>
<keyword evidence="2" id="KW-0677">Repeat</keyword>
<dbReference type="InterPro" id="IPR015943">
    <property type="entry name" value="WD40/YVTN_repeat-like_dom_sf"/>
</dbReference>
<dbReference type="PROSITE" id="PS00678">
    <property type="entry name" value="WD_REPEATS_1"/>
    <property type="match status" value="1"/>
</dbReference>